<feature type="transmembrane region" description="Helical" evidence="5">
    <location>
        <begin position="312"/>
        <end position="338"/>
    </location>
</feature>
<feature type="transmembrane region" description="Helical" evidence="5">
    <location>
        <begin position="219"/>
        <end position="240"/>
    </location>
</feature>
<organism evidence="7 8">
    <name type="scientific">Adlercreutzia hattorii</name>
    <dbReference type="NCBI Taxonomy" id="2707299"/>
    <lineage>
        <taxon>Bacteria</taxon>
        <taxon>Bacillati</taxon>
        <taxon>Actinomycetota</taxon>
        <taxon>Coriobacteriia</taxon>
        <taxon>Eggerthellales</taxon>
        <taxon>Eggerthellaceae</taxon>
        <taxon>Adlercreutzia</taxon>
    </lineage>
</organism>
<evidence type="ECO:0000256" key="3">
    <source>
        <dbReference type="ARBA" id="ARBA00022989"/>
    </source>
</evidence>
<feature type="transmembrane region" description="Helical" evidence="5">
    <location>
        <begin position="278"/>
        <end position="300"/>
    </location>
</feature>
<feature type="transmembrane region" description="Helical" evidence="5">
    <location>
        <begin position="155"/>
        <end position="188"/>
    </location>
</feature>
<name>A0A6F8SNH1_9ACTN</name>
<evidence type="ECO:0000256" key="4">
    <source>
        <dbReference type="ARBA" id="ARBA00023136"/>
    </source>
</evidence>
<evidence type="ECO:0000256" key="1">
    <source>
        <dbReference type="ARBA" id="ARBA00004141"/>
    </source>
</evidence>
<keyword evidence="2 5" id="KW-0812">Transmembrane</keyword>
<dbReference type="Proteomes" id="UP000501727">
    <property type="component" value="Chromosome"/>
</dbReference>
<dbReference type="GO" id="GO:0016020">
    <property type="term" value="C:membrane"/>
    <property type="evidence" value="ECO:0007669"/>
    <property type="project" value="UniProtKB-SubCell"/>
</dbReference>
<sequence length="358" mass="39097">MAGLFKVWRVATVAALVCLCIRHGSKDAFSLIAIAITALMFLSTLINEGAGRTWIYVQCFYDWAPLLVSVLLVNYAYRDRMTELLWAILIVTGVLSICNTISVLGWPQGVVTGTREPSNFYGHKNASIDLALPSVGCSLLLDAQRGRRCSARSVALFAIGLVQCIVSYSATSVVALALFPVLFVAVQFRKTRPAVNGFSCFGAYVVAAVLLMGVKIQELFAPIIVGVLGKTVTFTLRTFVWDGVFSLMTPDHLLLGYGASVRFGLFFNDFLYNNAHNFFLHVLVSGGLAGVVLYGILILLAMRTLYQGRHDFASAVLTVVVACFFVIGLMESLITISWPLMLALAYYWDAGRTSAIRV</sequence>
<dbReference type="EMBL" id="AP022829">
    <property type="protein sequence ID" value="BCA89096.1"/>
    <property type="molecule type" value="Genomic_DNA"/>
</dbReference>
<proteinExistence type="predicted"/>
<accession>A0A6F8SNH1</accession>
<dbReference type="KEGG" id="ahat:ADCFC_17150"/>
<evidence type="ECO:0000313" key="8">
    <source>
        <dbReference type="Proteomes" id="UP000501727"/>
    </source>
</evidence>
<gene>
    <name evidence="7" type="ORF">ADCFC_15930</name>
</gene>
<reference evidence="8" key="2">
    <citation type="submission" date="2020-03" db="EMBL/GenBank/DDBJ databases">
        <title>Complete Genome Sequence of Adlercreutzia sp. strain 8CFCBH1 Producing Equol, Isolated from Healthy Japanese Feces.</title>
        <authorList>
            <person name="Ogata Y."/>
            <person name="Sakamoto M."/>
            <person name="Ohkuma M."/>
            <person name="Hattori M."/>
            <person name="Suda W."/>
        </authorList>
    </citation>
    <scope>NUCLEOTIDE SEQUENCE [LARGE SCALE GENOMIC DNA]</scope>
    <source>
        <strain evidence="8">8CFCBH1</strain>
    </source>
</reference>
<keyword evidence="4 5" id="KW-0472">Membrane</keyword>
<evidence type="ECO:0000256" key="5">
    <source>
        <dbReference type="SAM" id="Phobius"/>
    </source>
</evidence>
<dbReference type="PANTHER" id="PTHR37422:SF13">
    <property type="entry name" value="LIPOPOLYSACCHARIDE BIOSYNTHESIS PROTEIN PA4999-RELATED"/>
    <property type="match status" value="1"/>
</dbReference>
<feature type="transmembrane region" description="Helical" evidence="5">
    <location>
        <begin position="84"/>
        <end position="106"/>
    </location>
</feature>
<protein>
    <recommendedName>
        <fullName evidence="6">O-antigen ligase-related domain-containing protein</fullName>
    </recommendedName>
</protein>
<dbReference type="InterPro" id="IPR051533">
    <property type="entry name" value="WaaL-like"/>
</dbReference>
<dbReference type="InterPro" id="IPR007016">
    <property type="entry name" value="O-antigen_ligase-rel_domated"/>
</dbReference>
<evidence type="ECO:0000256" key="2">
    <source>
        <dbReference type="ARBA" id="ARBA00022692"/>
    </source>
</evidence>
<dbReference type="Pfam" id="PF04932">
    <property type="entry name" value="Wzy_C"/>
    <property type="match status" value="1"/>
</dbReference>
<dbReference type="PANTHER" id="PTHR37422">
    <property type="entry name" value="TEICHURONIC ACID BIOSYNTHESIS PROTEIN TUAE"/>
    <property type="match status" value="1"/>
</dbReference>
<reference evidence="8" key="1">
    <citation type="journal article" date="2020" name="Microbiol. Resour. Announc.">
        <title>Complete Genome Sequence of Adlercreutzia sp. Strain 8CFCBH1, a Potent Producer of Equol, Isolated from Healthy Japanese Feces.</title>
        <authorList>
            <person name="Ogata Y."/>
            <person name="Sakamoto M."/>
            <person name="Ohkuma M."/>
            <person name="Hattori M."/>
            <person name="Suda W."/>
        </authorList>
    </citation>
    <scope>NUCLEOTIDE SEQUENCE [LARGE SCALE GENOMIC DNA]</scope>
    <source>
        <strain evidence="8">8CFCBH1</strain>
    </source>
</reference>
<comment type="subcellular location">
    <subcellularLocation>
        <location evidence="1">Membrane</location>
        <topology evidence="1">Multi-pass membrane protein</topology>
    </subcellularLocation>
</comment>
<feature type="transmembrane region" description="Helical" evidence="5">
    <location>
        <begin position="194"/>
        <end position="212"/>
    </location>
</feature>
<keyword evidence="3 5" id="KW-1133">Transmembrane helix</keyword>
<evidence type="ECO:0000259" key="6">
    <source>
        <dbReference type="Pfam" id="PF04932"/>
    </source>
</evidence>
<feature type="domain" description="O-antigen ligase-related" evidence="6">
    <location>
        <begin position="156"/>
        <end position="294"/>
    </location>
</feature>
<dbReference type="AlphaFoldDB" id="A0A6F8SNH1"/>
<feature type="transmembrane region" description="Helical" evidence="5">
    <location>
        <begin position="53"/>
        <end position="77"/>
    </location>
</feature>
<feature type="transmembrane region" description="Helical" evidence="5">
    <location>
        <begin position="126"/>
        <end position="143"/>
    </location>
</feature>
<feature type="transmembrane region" description="Helical" evidence="5">
    <location>
        <begin position="28"/>
        <end position="47"/>
    </location>
</feature>
<evidence type="ECO:0000313" key="7">
    <source>
        <dbReference type="EMBL" id="BCA89096.1"/>
    </source>
</evidence>
<keyword evidence="8" id="KW-1185">Reference proteome</keyword>